<dbReference type="PROSITE" id="PS00028">
    <property type="entry name" value="ZINC_FINGER_C2H2_1"/>
    <property type="match status" value="2"/>
</dbReference>
<organism evidence="4 5">
    <name type="scientific">Vitis rotundifolia</name>
    <name type="common">Muscadine grape</name>
    <dbReference type="NCBI Taxonomy" id="103349"/>
    <lineage>
        <taxon>Eukaryota</taxon>
        <taxon>Viridiplantae</taxon>
        <taxon>Streptophyta</taxon>
        <taxon>Embryophyta</taxon>
        <taxon>Tracheophyta</taxon>
        <taxon>Spermatophyta</taxon>
        <taxon>Magnoliopsida</taxon>
        <taxon>eudicotyledons</taxon>
        <taxon>Gunneridae</taxon>
        <taxon>Pentapetalae</taxon>
        <taxon>rosids</taxon>
        <taxon>Vitales</taxon>
        <taxon>Vitaceae</taxon>
        <taxon>Viteae</taxon>
        <taxon>Vitis</taxon>
    </lineage>
</organism>
<keyword evidence="1" id="KW-0479">Metal-binding</keyword>
<gene>
    <name evidence="4" type="ORF">PVL29_005258</name>
</gene>
<dbReference type="EMBL" id="JARBHA010000004">
    <property type="protein sequence ID" value="KAJ9703902.1"/>
    <property type="molecule type" value="Genomic_DNA"/>
</dbReference>
<comment type="caution">
    <text evidence="4">The sequence shown here is derived from an EMBL/GenBank/DDBJ whole genome shotgun (WGS) entry which is preliminary data.</text>
</comment>
<keyword evidence="1" id="KW-0862">Zinc</keyword>
<dbReference type="SMART" id="SM00355">
    <property type="entry name" value="ZnF_C2H2"/>
    <property type="match status" value="2"/>
</dbReference>
<keyword evidence="5" id="KW-1185">Reference proteome</keyword>
<evidence type="ECO:0000313" key="4">
    <source>
        <dbReference type="EMBL" id="KAJ9703902.1"/>
    </source>
</evidence>
<feature type="compositionally biased region" description="Basic and acidic residues" evidence="2">
    <location>
        <begin position="265"/>
        <end position="278"/>
    </location>
</feature>
<dbReference type="AlphaFoldDB" id="A0AA39ABD9"/>
<proteinExistence type="predicted"/>
<dbReference type="GO" id="GO:0008270">
    <property type="term" value="F:zinc ion binding"/>
    <property type="evidence" value="ECO:0007669"/>
    <property type="project" value="UniProtKB-KW"/>
</dbReference>
<accession>A0AA39ABD9</accession>
<dbReference type="PANTHER" id="PTHR47591">
    <property type="entry name" value="ZINC FINGER PROTEIN ZAT2-RELATED"/>
    <property type="match status" value="1"/>
</dbReference>
<sequence length="364" mass="38555">MFPALYNCYHGTALEAGDIVQNFVYPSLLHFQSFMDNNPKDSSASSPNRDRQRRSPQHANPDEHEAGGPPPTEHQGPEQHETGGTAPESSTAVSQTATEIPAATQERQSTIRVQVEVVGGDGSGQRGRGAKRSRAGEEGAGPSGTKAKKKPQEFDAPAVASPCSVCGRRFGSWKALFGHMRSHPDRDWRGIHPPPRFNREGTPEGADDYQEPDDNVVREQAENLLLGVAHEVAARLGAAPEPGKAAGEAPGGAGRDVSGSPGAKTADEGGKTETETGHRCTICSRVFSSGPALGGHMRSHSDRQDQAALSSSTQRRRGLGIDLNLPNEPEAEPPRSPSSPPPPPPEGKEGGLDLNRPPPPSDEE</sequence>
<dbReference type="Pfam" id="PF13912">
    <property type="entry name" value="zf-C2H2_6"/>
    <property type="match status" value="2"/>
</dbReference>
<feature type="domain" description="C2H2-type" evidence="3">
    <location>
        <begin position="278"/>
        <end position="305"/>
    </location>
</feature>
<feature type="compositionally biased region" description="Pro residues" evidence="2">
    <location>
        <begin position="334"/>
        <end position="345"/>
    </location>
</feature>
<evidence type="ECO:0000313" key="5">
    <source>
        <dbReference type="Proteomes" id="UP001168098"/>
    </source>
</evidence>
<reference evidence="4 5" key="1">
    <citation type="journal article" date="2023" name="BMC Biotechnol.">
        <title>Vitis rotundifolia cv Carlos genome sequencing.</title>
        <authorList>
            <person name="Huff M."/>
            <person name="Hulse-Kemp A."/>
            <person name="Scheffler B."/>
            <person name="Youngblood R."/>
            <person name="Simpson S."/>
            <person name="Babiker E."/>
            <person name="Staton M."/>
        </authorList>
    </citation>
    <scope>NUCLEOTIDE SEQUENCE [LARGE SCALE GENOMIC DNA]</scope>
    <source>
        <tissue evidence="4">Leaf</tissue>
    </source>
</reference>
<feature type="compositionally biased region" description="Low complexity" evidence="2">
    <location>
        <begin position="238"/>
        <end position="248"/>
    </location>
</feature>
<dbReference type="PANTHER" id="PTHR47591:SF13">
    <property type="entry name" value="OS02G0293900 PROTEIN"/>
    <property type="match status" value="1"/>
</dbReference>
<feature type="region of interest" description="Disordered" evidence="2">
    <location>
        <begin position="36"/>
        <end position="159"/>
    </location>
</feature>
<dbReference type="Gene3D" id="3.30.160.60">
    <property type="entry name" value="Classic Zinc Finger"/>
    <property type="match status" value="1"/>
</dbReference>
<dbReference type="Proteomes" id="UP001168098">
    <property type="component" value="Unassembled WGS sequence"/>
</dbReference>
<feature type="region of interest" description="Disordered" evidence="2">
    <location>
        <begin position="238"/>
        <end position="364"/>
    </location>
</feature>
<evidence type="ECO:0000256" key="2">
    <source>
        <dbReference type="SAM" id="MobiDB-lite"/>
    </source>
</evidence>
<evidence type="ECO:0000256" key="1">
    <source>
        <dbReference type="PROSITE-ProRule" id="PRU00042"/>
    </source>
</evidence>
<dbReference type="SUPFAM" id="SSF57667">
    <property type="entry name" value="beta-beta-alpha zinc fingers"/>
    <property type="match status" value="1"/>
</dbReference>
<dbReference type="InterPro" id="IPR013087">
    <property type="entry name" value="Znf_C2H2_type"/>
</dbReference>
<dbReference type="InterPro" id="IPR036236">
    <property type="entry name" value="Znf_C2H2_sf"/>
</dbReference>
<dbReference type="PROSITE" id="PS50157">
    <property type="entry name" value="ZINC_FINGER_C2H2_2"/>
    <property type="match status" value="2"/>
</dbReference>
<evidence type="ECO:0000259" key="3">
    <source>
        <dbReference type="PROSITE" id="PS50157"/>
    </source>
</evidence>
<name>A0AA39ABD9_VITRO</name>
<feature type="region of interest" description="Disordered" evidence="2">
    <location>
        <begin position="182"/>
        <end position="211"/>
    </location>
</feature>
<keyword evidence="1" id="KW-0863">Zinc-finger</keyword>
<feature type="compositionally biased region" description="Polar residues" evidence="2">
    <location>
        <begin position="87"/>
        <end position="98"/>
    </location>
</feature>
<protein>
    <recommendedName>
        <fullName evidence="3">C2H2-type domain-containing protein</fullName>
    </recommendedName>
</protein>
<feature type="domain" description="C2H2-type" evidence="3">
    <location>
        <begin position="161"/>
        <end position="188"/>
    </location>
</feature>
<feature type="compositionally biased region" description="Polar residues" evidence="2">
    <location>
        <begin position="36"/>
        <end position="47"/>
    </location>
</feature>